<sequence>MAKQIICIVDDDPLFQYVTKRMIDKVLDDYSLLQFSDGIQAIEYIKGNLENTDQLPQLIFLDINMPELNGWQFLDEFRLLQSAHYLPVIYMASSSTDSNDINMSKTYEELVGYIVKPISREELISILTSTYIE</sequence>
<dbReference type="InterPro" id="IPR001789">
    <property type="entry name" value="Sig_transdc_resp-reg_receiver"/>
</dbReference>
<feature type="domain" description="Response regulatory" evidence="3">
    <location>
        <begin position="5"/>
        <end position="131"/>
    </location>
</feature>
<keyword evidence="1 2" id="KW-0597">Phosphoprotein</keyword>
<dbReference type="Proteomes" id="UP000323994">
    <property type="component" value="Unassembled WGS sequence"/>
</dbReference>
<reference evidence="4 5" key="1">
    <citation type="submission" date="2019-05" db="EMBL/GenBank/DDBJ databases">
        <authorList>
            <person name="Qu J.-H."/>
        </authorList>
    </citation>
    <scope>NUCLEOTIDE SEQUENCE [LARGE SCALE GENOMIC DNA]</scope>
    <source>
        <strain evidence="4 5">NS28</strain>
    </source>
</reference>
<dbReference type="Gene3D" id="3.40.50.2300">
    <property type="match status" value="1"/>
</dbReference>
<dbReference type="GO" id="GO:0000160">
    <property type="term" value="P:phosphorelay signal transduction system"/>
    <property type="evidence" value="ECO:0007669"/>
    <property type="project" value="InterPro"/>
</dbReference>
<proteinExistence type="predicted"/>
<dbReference type="PANTHER" id="PTHR44591">
    <property type="entry name" value="STRESS RESPONSE REGULATOR PROTEIN 1"/>
    <property type="match status" value="1"/>
</dbReference>
<dbReference type="SUPFAM" id="SSF52172">
    <property type="entry name" value="CheY-like"/>
    <property type="match status" value="1"/>
</dbReference>
<dbReference type="EMBL" id="VBSN01000031">
    <property type="protein sequence ID" value="KAA6439800.1"/>
    <property type="molecule type" value="Genomic_DNA"/>
</dbReference>
<keyword evidence="5" id="KW-1185">Reference proteome</keyword>
<dbReference type="PROSITE" id="PS50110">
    <property type="entry name" value="RESPONSE_REGULATORY"/>
    <property type="match status" value="1"/>
</dbReference>
<dbReference type="Pfam" id="PF00072">
    <property type="entry name" value="Response_reg"/>
    <property type="match status" value="1"/>
</dbReference>
<gene>
    <name evidence="4" type="ORF">FEM33_10590</name>
</gene>
<name>A0A5M8QXN0_9BACT</name>
<evidence type="ECO:0000256" key="2">
    <source>
        <dbReference type="PROSITE-ProRule" id="PRU00169"/>
    </source>
</evidence>
<protein>
    <submittedName>
        <fullName evidence="4">Response regulator</fullName>
    </submittedName>
</protein>
<evidence type="ECO:0000313" key="5">
    <source>
        <dbReference type="Proteomes" id="UP000323994"/>
    </source>
</evidence>
<evidence type="ECO:0000256" key="1">
    <source>
        <dbReference type="ARBA" id="ARBA00022553"/>
    </source>
</evidence>
<dbReference type="InterPro" id="IPR050595">
    <property type="entry name" value="Bact_response_regulator"/>
</dbReference>
<dbReference type="SMART" id="SM00448">
    <property type="entry name" value="REC"/>
    <property type="match status" value="1"/>
</dbReference>
<organism evidence="4 5">
    <name type="scientific">Dyadobacter flavalbus</name>
    <dbReference type="NCBI Taxonomy" id="2579942"/>
    <lineage>
        <taxon>Bacteria</taxon>
        <taxon>Pseudomonadati</taxon>
        <taxon>Bacteroidota</taxon>
        <taxon>Cytophagia</taxon>
        <taxon>Cytophagales</taxon>
        <taxon>Spirosomataceae</taxon>
        <taxon>Dyadobacter</taxon>
    </lineage>
</organism>
<feature type="modified residue" description="4-aspartylphosphate" evidence="2">
    <location>
        <position position="62"/>
    </location>
</feature>
<dbReference type="PANTHER" id="PTHR44591:SF3">
    <property type="entry name" value="RESPONSE REGULATORY DOMAIN-CONTAINING PROTEIN"/>
    <property type="match status" value="1"/>
</dbReference>
<dbReference type="InterPro" id="IPR011006">
    <property type="entry name" value="CheY-like_superfamily"/>
</dbReference>
<dbReference type="RefSeq" id="WP_139012036.1">
    <property type="nucleotide sequence ID" value="NZ_VBSN01000031.1"/>
</dbReference>
<evidence type="ECO:0000313" key="4">
    <source>
        <dbReference type="EMBL" id="KAA6439800.1"/>
    </source>
</evidence>
<dbReference type="OrthoDB" id="1524091at2"/>
<dbReference type="AlphaFoldDB" id="A0A5M8QXN0"/>
<accession>A0A5M8QXN0</accession>
<evidence type="ECO:0000259" key="3">
    <source>
        <dbReference type="PROSITE" id="PS50110"/>
    </source>
</evidence>
<comment type="caution">
    <text evidence="4">The sequence shown here is derived from an EMBL/GenBank/DDBJ whole genome shotgun (WGS) entry which is preliminary data.</text>
</comment>